<evidence type="ECO:0000313" key="2">
    <source>
        <dbReference type="EMBL" id="PWH86842.1"/>
    </source>
</evidence>
<dbReference type="Proteomes" id="UP000245370">
    <property type="component" value="Unassembled WGS sequence"/>
</dbReference>
<gene>
    <name evidence="2" type="ORF">DIT68_00850</name>
</gene>
<dbReference type="EMBL" id="QFRJ01000001">
    <property type="protein sequence ID" value="PWH86842.1"/>
    <property type="molecule type" value="Genomic_DNA"/>
</dbReference>
<reference evidence="2 3" key="1">
    <citation type="submission" date="2018-05" db="EMBL/GenBank/DDBJ databases">
        <title>Brumimicrobium oceani sp. nov., isolated from coastal sediment.</title>
        <authorList>
            <person name="Kou Y."/>
        </authorList>
    </citation>
    <scope>NUCLEOTIDE SEQUENCE [LARGE SCALE GENOMIC DNA]</scope>
    <source>
        <strain evidence="2 3">C305</strain>
    </source>
</reference>
<feature type="transmembrane region" description="Helical" evidence="1">
    <location>
        <begin position="9"/>
        <end position="26"/>
    </location>
</feature>
<keyword evidence="1" id="KW-1133">Transmembrane helix</keyword>
<evidence type="ECO:0000313" key="3">
    <source>
        <dbReference type="Proteomes" id="UP000245370"/>
    </source>
</evidence>
<dbReference type="RefSeq" id="WP_109357922.1">
    <property type="nucleotide sequence ID" value="NZ_QFRJ01000001.1"/>
</dbReference>
<name>A0A2U2XGB9_9FLAO</name>
<keyword evidence="1" id="KW-0472">Membrane</keyword>
<protein>
    <submittedName>
        <fullName evidence="2">Uncharacterized protein</fullName>
    </submittedName>
</protein>
<keyword evidence="3" id="KW-1185">Reference proteome</keyword>
<reference evidence="2 3" key="2">
    <citation type="submission" date="2018-05" db="EMBL/GenBank/DDBJ databases">
        <authorList>
            <person name="Lanie J.A."/>
            <person name="Ng W.-L."/>
            <person name="Kazmierczak K.M."/>
            <person name="Andrzejewski T.M."/>
            <person name="Davidsen T.M."/>
            <person name="Wayne K.J."/>
            <person name="Tettelin H."/>
            <person name="Glass J.I."/>
            <person name="Rusch D."/>
            <person name="Podicherti R."/>
            <person name="Tsui H.-C.T."/>
            <person name="Winkler M.E."/>
        </authorList>
    </citation>
    <scope>NUCLEOTIDE SEQUENCE [LARGE SCALE GENOMIC DNA]</scope>
    <source>
        <strain evidence="2 3">C305</strain>
    </source>
</reference>
<sequence>MKNINNKRFFTSISLFLILFVGYIYYSAHINIISADLLKSKEMKFDYKGNEIHIKNFDFDAPTPSKNECKDFELSNFLKWRNVVSAEAKSLVIKEKQNKNQSIYFKTRSNTELSHFYRLDVASPKSNIVDLLIYTDHKNRIKLIKLNKLISQHEGSEESIYFHPKSGIISYSLSAFEYRSGFSSNFTETESHTAIVCKDQIIDNFNLSSINNQKIIHSVYGIKKVSQKIISEILKK</sequence>
<accession>A0A2U2XGB9</accession>
<keyword evidence="1" id="KW-0812">Transmembrane</keyword>
<dbReference type="OrthoDB" id="9823873at2"/>
<organism evidence="2 3">
    <name type="scientific">Brumimicrobium oceani</name>
    <dbReference type="NCBI Taxonomy" id="2100725"/>
    <lineage>
        <taxon>Bacteria</taxon>
        <taxon>Pseudomonadati</taxon>
        <taxon>Bacteroidota</taxon>
        <taxon>Flavobacteriia</taxon>
        <taxon>Flavobacteriales</taxon>
        <taxon>Crocinitomicaceae</taxon>
        <taxon>Brumimicrobium</taxon>
    </lineage>
</organism>
<comment type="caution">
    <text evidence="2">The sequence shown here is derived from an EMBL/GenBank/DDBJ whole genome shotgun (WGS) entry which is preliminary data.</text>
</comment>
<proteinExistence type="predicted"/>
<evidence type="ECO:0000256" key="1">
    <source>
        <dbReference type="SAM" id="Phobius"/>
    </source>
</evidence>
<dbReference type="AlphaFoldDB" id="A0A2U2XGB9"/>